<dbReference type="GO" id="GO:0003677">
    <property type="term" value="F:DNA binding"/>
    <property type="evidence" value="ECO:0007669"/>
    <property type="project" value="TreeGrafter"/>
</dbReference>
<evidence type="ECO:0000256" key="1">
    <source>
        <dbReference type="ARBA" id="ARBA00011975"/>
    </source>
</evidence>
<keyword evidence="3 6" id="KW-0808">Transferase</keyword>
<keyword evidence="4 6" id="KW-0949">S-adenosyl-L-methionine</keyword>
<evidence type="ECO:0000256" key="6">
    <source>
        <dbReference type="PROSITE-ProRule" id="PRU01016"/>
    </source>
</evidence>
<dbReference type="PANTHER" id="PTHR10629:SF52">
    <property type="entry name" value="DNA (CYTOSINE-5)-METHYLTRANSFERASE 1"/>
    <property type="match status" value="1"/>
</dbReference>
<evidence type="ECO:0000256" key="4">
    <source>
        <dbReference type="ARBA" id="ARBA00022691"/>
    </source>
</evidence>
<dbReference type="EMBL" id="SPAZ01000189">
    <property type="protein sequence ID" value="TQE30855.1"/>
    <property type="molecule type" value="Genomic_DNA"/>
</dbReference>
<dbReference type="GO" id="GO:0032259">
    <property type="term" value="P:methylation"/>
    <property type="evidence" value="ECO:0007669"/>
    <property type="project" value="UniProtKB-KW"/>
</dbReference>
<keyword evidence="2 6" id="KW-0489">Methyltransferase</keyword>
<dbReference type="GO" id="GO:0044027">
    <property type="term" value="P:negative regulation of gene expression via chromosomal CpG island methylation"/>
    <property type="evidence" value="ECO:0007669"/>
    <property type="project" value="TreeGrafter"/>
</dbReference>
<proteinExistence type="inferred from homology"/>
<organism evidence="7 8">
    <name type="scientific">Streptomyces ipomoeae</name>
    <dbReference type="NCBI Taxonomy" id="103232"/>
    <lineage>
        <taxon>Bacteria</taxon>
        <taxon>Bacillati</taxon>
        <taxon>Actinomycetota</taxon>
        <taxon>Actinomycetes</taxon>
        <taxon>Kitasatosporales</taxon>
        <taxon>Streptomycetaceae</taxon>
        <taxon>Streptomyces</taxon>
    </lineage>
</organism>
<evidence type="ECO:0000256" key="2">
    <source>
        <dbReference type="ARBA" id="ARBA00022603"/>
    </source>
</evidence>
<name>A0AAE8W1P7_9ACTN</name>
<comment type="caution">
    <text evidence="7">The sequence shown here is derived from an EMBL/GenBank/DDBJ whole genome shotgun (WGS) entry which is preliminary data.</text>
</comment>
<evidence type="ECO:0000313" key="8">
    <source>
        <dbReference type="Proteomes" id="UP000318720"/>
    </source>
</evidence>
<feature type="active site" evidence="6">
    <location>
        <position position="74"/>
    </location>
</feature>
<dbReference type="InterPro" id="IPR001525">
    <property type="entry name" value="C5_MeTfrase"/>
</dbReference>
<evidence type="ECO:0000313" key="7">
    <source>
        <dbReference type="EMBL" id="TQE30855.1"/>
    </source>
</evidence>
<reference evidence="7 8" key="1">
    <citation type="submission" date="2019-03" db="EMBL/GenBank/DDBJ databases">
        <title>Comparative genomic analyses of the sweetpotato soil rot pathogen, Streptomyces ipomoeae.</title>
        <authorList>
            <person name="Ruschel Soares N."/>
            <person name="Badger J.H."/>
            <person name="Huguet-Tapia J.C."/>
            <person name="Clark C.A."/>
            <person name="Pettis G.S."/>
        </authorList>
    </citation>
    <scope>NUCLEOTIDE SEQUENCE [LARGE SCALE GENOMIC DNA]</scope>
    <source>
        <strain evidence="7 8">88-35</strain>
    </source>
</reference>
<dbReference type="SUPFAM" id="SSF53335">
    <property type="entry name" value="S-adenosyl-L-methionine-dependent methyltransferases"/>
    <property type="match status" value="1"/>
</dbReference>
<dbReference type="AlphaFoldDB" id="A0AAE8W1P7"/>
<dbReference type="PRINTS" id="PR00105">
    <property type="entry name" value="C5METTRFRASE"/>
</dbReference>
<dbReference type="PROSITE" id="PS51679">
    <property type="entry name" value="SAM_MT_C5"/>
    <property type="match status" value="1"/>
</dbReference>
<dbReference type="EC" id="2.1.1.37" evidence="1"/>
<evidence type="ECO:0000256" key="3">
    <source>
        <dbReference type="ARBA" id="ARBA00022679"/>
    </source>
</evidence>
<dbReference type="Proteomes" id="UP000318720">
    <property type="component" value="Unassembled WGS sequence"/>
</dbReference>
<protein>
    <recommendedName>
        <fullName evidence="1">DNA (cytosine-5-)-methyltransferase</fullName>
        <ecNumber evidence="1">2.1.1.37</ecNumber>
    </recommendedName>
</protein>
<dbReference type="InterPro" id="IPR050390">
    <property type="entry name" value="C5-Methyltransferase"/>
</dbReference>
<dbReference type="PANTHER" id="PTHR10629">
    <property type="entry name" value="CYTOSINE-SPECIFIC METHYLTRANSFERASE"/>
    <property type="match status" value="1"/>
</dbReference>
<dbReference type="Pfam" id="PF00145">
    <property type="entry name" value="DNA_methylase"/>
    <property type="match status" value="1"/>
</dbReference>
<keyword evidence="5" id="KW-0680">Restriction system</keyword>
<accession>A0AAE8W1P7</accession>
<gene>
    <name evidence="7" type="ORF">Sipo8835_22955</name>
</gene>
<evidence type="ECO:0000256" key="5">
    <source>
        <dbReference type="ARBA" id="ARBA00022747"/>
    </source>
</evidence>
<dbReference type="InterPro" id="IPR029063">
    <property type="entry name" value="SAM-dependent_MTases_sf"/>
</dbReference>
<sequence length="366" mass="40814">MTWKVVDLFAGAGGSSSGLVEAGFELLLAANHSHVCMLTHAANHPNAEHLCVDINNYDMRRLPKADVLWASPICTEISPAGGRRRIPKGQQALLEFGPIDKGTFDRTRATAFDVIRYLEVHRPLAAIIENVVEFVTDWEMFDWWFDGLRRLGYNPQISSASSAHLGGEDNAPAPQWRDRVYIVCTLKGIPVPDVRPNPLALCTECGEDVHAVQSWRNGKTVGKYRVQYDYRCPNERCGHALVEPYVRPARDIIDWSNLGPKIGERKKPLAERTMEKVRKGREMYPHEATAITLTHGDHEGRVFPVSAQPLPTRTSKVGEGLLVPVGGSWNDTASPVGVPMRTRTTRESEALVTMPFIVELRGRYVT</sequence>
<dbReference type="GO" id="GO:0003886">
    <property type="term" value="F:DNA (cytosine-5-)-methyltransferase activity"/>
    <property type="evidence" value="ECO:0007669"/>
    <property type="project" value="UniProtKB-EC"/>
</dbReference>
<dbReference type="GO" id="GO:0009307">
    <property type="term" value="P:DNA restriction-modification system"/>
    <property type="evidence" value="ECO:0007669"/>
    <property type="project" value="UniProtKB-KW"/>
</dbReference>
<dbReference type="Gene3D" id="3.40.50.150">
    <property type="entry name" value="Vaccinia Virus protein VP39"/>
    <property type="match status" value="1"/>
</dbReference>
<comment type="similarity">
    <text evidence="6">Belongs to the class I-like SAM-binding methyltransferase superfamily. C5-methyltransferase family.</text>
</comment>